<evidence type="ECO:0000313" key="8">
    <source>
        <dbReference type="Proteomes" id="UP000054481"/>
    </source>
</evidence>
<organism evidence="7 8">
    <name type="scientific">Hirsutella minnesotensis 3608</name>
    <dbReference type="NCBI Taxonomy" id="1043627"/>
    <lineage>
        <taxon>Eukaryota</taxon>
        <taxon>Fungi</taxon>
        <taxon>Dikarya</taxon>
        <taxon>Ascomycota</taxon>
        <taxon>Pezizomycotina</taxon>
        <taxon>Sordariomycetes</taxon>
        <taxon>Hypocreomycetidae</taxon>
        <taxon>Hypocreales</taxon>
        <taxon>Ophiocordycipitaceae</taxon>
        <taxon>Hirsutella</taxon>
    </lineage>
</organism>
<evidence type="ECO:0000256" key="3">
    <source>
        <dbReference type="ARBA" id="ARBA00022771"/>
    </source>
</evidence>
<keyword evidence="4" id="KW-0862">Zinc</keyword>
<dbReference type="OrthoDB" id="4971795at2759"/>
<comment type="subcellular location">
    <subcellularLocation>
        <location evidence="1">Nucleus</location>
    </subcellularLocation>
</comment>
<feature type="domain" description="HAT C-terminal dimerisation" evidence="6">
    <location>
        <begin position="366"/>
        <end position="448"/>
    </location>
</feature>
<keyword evidence="8" id="KW-1185">Reference proteome</keyword>
<evidence type="ECO:0000256" key="1">
    <source>
        <dbReference type="ARBA" id="ARBA00004123"/>
    </source>
</evidence>
<evidence type="ECO:0000313" key="7">
    <source>
        <dbReference type="EMBL" id="KJZ69044.1"/>
    </source>
</evidence>
<accession>A0A0F8A108</accession>
<proteinExistence type="predicted"/>
<dbReference type="InterPro" id="IPR012337">
    <property type="entry name" value="RNaseH-like_sf"/>
</dbReference>
<dbReference type="GO" id="GO:0008270">
    <property type="term" value="F:zinc ion binding"/>
    <property type="evidence" value="ECO:0007669"/>
    <property type="project" value="UniProtKB-KW"/>
</dbReference>
<protein>
    <recommendedName>
        <fullName evidence="6">HAT C-terminal dimerisation domain-containing protein</fullName>
    </recommendedName>
</protein>
<evidence type="ECO:0000256" key="4">
    <source>
        <dbReference type="ARBA" id="ARBA00022833"/>
    </source>
</evidence>
<keyword evidence="5" id="KW-0539">Nucleus</keyword>
<dbReference type="GO" id="GO:0005634">
    <property type="term" value="C:nucleus"/>
    <property type="evidence" value="ECO:0007669"/>
    <property type="project" value="UniProtKB-SubCell"/>
</dbReference>
<dbReference type="PANTHER" id="PTHR46481">
    <property type="entry name" value="ZINC FINGER BED DOMAIN-CONTAINING PROTEIN 4"/>
    <property type="match status" value="1"/>
</dbReference>
<dbReference type="InterPro" id="IPR052035">
    <property type="entry name" value="ZnF_BED_domain_contain"/>
</dbReference>
<evidence type="ECO:0000256" key="5">
    <source>
        <dbReference type="ARBA" id="ARBA00023242"/>
    </source>
</evidence>
<gene>
    <name evidence="7" type="ORF">HIM_11570</name>
</gene>
<keyword evidence="2" id="KW-0479">Metal-binding</keyword>
<dbReference type="PANTHER" id="PTHR46481:SF10">
    <property type="entry name" value="ZINC FINGER BED DOMAIN-CONTAINING PROTEIN 39"/>
    <property type="match status" value="1"/>
</dbReference>
<evidence type="ECO:0000256" key="2">
    <source>
        <dbReference type="ARBA" id="ARBA00022723"/>
    </source>
</evidence>
<dbReference type="InterPro" id="IPR008906">
    <property type="entry name" value="HATC_C_dom"/>
</dbReference>
<name>A0A0F8A108_9HYPO</name>
<dbReference type="EMBL" id="KQ030773">
    <property type="protein sequence ID" value="KJZ69044.1"/>
    <property type="molecule type" value="Genomic_DNA"/>
</dbReference>
<dbReference type="AlphaFoldDB" id="A0A0F8A108"/>
<evidence type="ECO:0000259" key="6">
    <source>
        <dbReference type="Pfam" id="PF05699"/>
    </source>
</evidence>
<dbReference type="Proteomes" id="UP000054481">
    <property type="component" value="Unassembled WGS sequence"/>
</dbReference>
<sequence>MDTAAEEIAEALGFDPKKRRVRCFGHVLNLVVKALLFGHKADAFEAKISGEPILDAAQHEIWRKKGPVGKLHNLVHWIHRSDRLTYRLRALQEEFFSQSDNPKIRAKKPVDVVLDNLTRWLSTLYMMRRGLELRPFLEDLVEKVTLEFRKECRNGARRAKEMPLCIREESLLSDKDWKVIELMDRVLVDFEEALRMLEGDAQSRVRKGGRIEAYGNMWDVASTYEFLMDRLEEWKGVVEKFPDPEHLKTNINLGWDKLNDYYTKLDETPAYYASAILNPVSRWGYFENTWTDKAQLPWLQEAKRMVRNLWEEEYKSLPIPSMPDEERPYKRLKAMSALERHRAQRTLSLPIKSSSLESSLNPDHDEYDRWLSSADAENDPLVTDPLQYWWQRRKDYPRLSRMALDLLSIPPMSAECERLFSTTGQMVSPLRTRLEASTIGITQTLRSWVRNGIIDAVDTLIDVSGENANSIIWSPGDDTGHAAG</sequence>
<dbReference type="SUPFAM" id="SSF53098">
    <property type="entry name" value="Ribonuclease H-like"/>
    <property type="match status" value="1"/>
</dbReference>
<dbReference type="Pfam" id="PF05699">
    <property type="entry name" value="Dimer_Tnp_hAT"/>
    <property type="match status" value="1"/>
</dbReference>
<dbReference type="GO" id="GO:0046983">
    <property type="term" value="F:protein dimerization activity"/>
    <property type="evidence" value="ECO:0007669"/>
    <property type="project" value="InterPro"/>
</dbReference>
<keyword evidence="3" id="KW-0863">Zinc-finger</keyword>
<reference evidence="7 8" key="1">
    <citation type="journal article" date="2014" name="Genome Biol. Evol.">
        <title>Comparative genomics and transcriptomics analyses reveal divergent lifestyle features of nematode endoparasitic fungus Hirsutella minnesotensis.</title>
        <authorList>
            <person name="Lai Y."/>
            <person name="Liu K."/>
            <person name="Zhang X."/>
            <person name="Zhang X."/>
            <person name="Li K."/>
            <person name="Wang N."/>
            <person name="Shu C."/>
            <person name="Wu Y."/>
            <person name="Wang C."/>
            <person name="Bushley K.E."/>
            <person name="Xiang M."/>
            <person name="Liu X."/>
        </authorList>
    </citation>
    <scope>NUCLEOTIDE SEQUENCE [LARGE SCALE GENOMIC DNA]</scope>
    <source>
        <strain evidence="7 8">3608</strain>
    </source>
</reference>